<evidence type="ECO:0000313" key="2">
    <source>
        <dbReference type="EnsemblMetazoa" id="Aqu2.1.28525_001"/>
    </source>
</evidence>
<dbReference type="Proteomes" id="UP000007879">
    <property type="component" value="Unassembled WGS sequence"/>
</dbReference>
<dbReference type="PANTHER" id="PTHR46331">
    <property type="entry name" value="VALACYCLOVIR HYDROLASE"/>
    <property type="match status" value="1"/>
</dbReference>
<reference evidence="2" key="2">
    <citation type="submission" date="2017-05" db="UniProtKB">
        <authorList>
            <consortium name="EnsemblMetazoa"/>
        </authorList>
    </citation>
    <scope>IDENTIFICATION</scope>
</reference>
<dbReference type="EnsemblMetazoa" id="XM_003387485.3">
    <property type="protein sequence ID" value="XP_003387533.3"/>
    <property type="gene ID" value="LOC100640499"/>
</dbReference>
<evidence type="ECO:0000259" key="1">
    <source>
        <dbReference type="Pfam" id="PF12697"/>
    </source>
</evidence>
<dbReference type="GO" id="GO:0017171">
    <property type="term" value="F:serine hydrolase activity"/>
    <property type="evidence" value="ECO:0007669"/>
    <property type="project" value="TreeGrafter"/>
</dbReference>
<name>A0A1X7UKM2_AMPQE</name>
<dbReference type="STRING" id="400682.A0A1X7UKM2"/>
<protein>
    <recommendedName>
        <fullName evidence="1">AB hydrolase-1 domain-containing protein</fullName>
    </recommendedName>
</protein>
<accession>A0A1X7UKM2</accession>
<reference evidence="3" key="1">
    <citation type="journal article" date="2010" name="Nature">
        <title>The Amphimedon queenslandica genome and the evolution of animal complexity.</title>
        <authorList>
            <person name="Srivastava M."/>
            <person name="Simakov O."/>
            <person name="Chapman J."/>
            <person name="Fahey B."/>
            <person name="Gauthier M.E."/>
            <person name="Mitros T."/>
            <person name="Richards G.S."/>
            <person name="Conaco C."/>
            <person name="Dacre M."/>
            <person name="Hellsten U."/>
            <person name="Larroux C."/>
            <person name="Putnam N.H."/>
            <person name="Stanke M."/>
            <person name="Adamska M."/>
            <person name="Darling A."/>
            <person name="Degnan S.M."/>
            <person name="Oakley T.H."/>
            <person name="Plachetzki D.C."/>
            <person name="Zhai Y."/>
            <person name="Adamski M."/>
            <person name="Calcino A."/>
            <person name="Cummins S.F."/>
            <person name="Goodstein D.M."/>
            <person name="Harris C."/>
            <person name="Jackson D.J."/>
            <person name="Leys S.P."/>
            <person name="Shu S."/>
            <person name="Woodcroft B.J."/>
            <person name="Vervoort M."/>
            <person name="Kosik K.S."/>
            <person name="Manning G."/>
            <person name="Degnan B.M."/>
            <person name="Rokhsar D.S."/>
        </authorList>
    </citation>
    <scope>NUCLEOTIDE SEQUENCE [LARGE SCALE GENOMIC DNA]</scope>
</reference>
<dbReference type="ESTHER" id="ampqe-i1flz5">
    <property type="family name" value="Valacyclovir-hydrolase"/>
</dbReference>
<dbReference type="Gene3D" id="3.40.50.1820">
    <property type="entry name" value="alpha/beta hydrolase"/>
    <property type="match status" value="1"/>
</dbReference>
<dbReference type="SUPFAM" id="SSF53474">
    <property type="entry name" value="alpha/beta-Hydrolases"/>
    <property type="match status" value="1"/>
</dbReference>
<dbReference type="PANTHER" id="PTHR46331:SF2">
    <property type="entry name" value="VALACYCLOVIR HYDROLASE"/>
    <property type="match status" value="1"/>
</dbReference>
<dbReference type="OMA" id="YTIICID"/>
<proteinExistence type="predicted"/>
<dbReference type="InterPro" id="IPR029058">
    <property type="entry name" value="AB_hydrolase_fold"/>
</dbReference>
<dbReference type="KEGG" id="aqu:100640499"/>
<organism evidence="2">
    <name type="scientific">Amphimedon queenslandica</name>
    <name type="common">Sponge</name>
    <dbReference type="NCBI Taxonomy" id="400682"/>
    <lineage>
        <taxon>Eukaryota</taxon>
        <taxon>Metazoa</taxon>
        <taxon>Porifera</taxon>
        <taxon>Demospongiae</taxon>
        <taxon>Heteroscleromorpha</taxon>
        <taxon>Haplosclerida</taxon>
        <taxon>Niphatidae</taxon>
        <taxon>Amphimedon</taxon>
    </lineage>
</organism>
<gene>
    <name evidence="2" type="primary">100640499</name>
</gene>
<dbReference type="OrthoDB" id="19657at2759"/>
<dbReference type="eggNOG" id="KOG2984">
    <property type="taxonomic scope" value="Eukaryota"/>
</dbReference>
<feature type="domain" description="AB hydrolase-1" evidence="1">
    <location>
        <begin position="59"/>
        <end position="283"/>
    </location>
</feature>
<dbReference type="InParanoid" id="A0A1X7UKM2"/>
<keyword evidence="3" id="KW-1185">Reference proteome</keyword>
<dbReference type="AlphaFoldDB" id="A0A1X7UKM2"/>
<sequence>MALLSLSRFISQSISSHLAPLGRYLSTGNHQRISSIDVNVPNRGQFNVLKGGSGVHSLIYIPGALGTASTDYQYQLEYFSRPDSSFNIVAFDPLGYGRNRSQRRQFKTEPIHFLQQDGIDAYHIMQAVEPGKPFSVLGWSDGGVAALFLSALYPSLVNKLVVWGANAFLTKQDIEMFEKTRDIKKWSPGMRDSLQAIYGSDLPQLWSDWLDSMIHIFNKHNGDLCMKELVKIKAPTLILHGDKDPLVPEVHPVYLNDAISDTRVHVFPNGKHNIHIKYSQEFNKIVEEFLLQK</sequence>
<dbReference type="InterPro" id="IPR000073">
    <property type="entry name" value="AB_hydrolase_1"/>
</dbReference>
<evidence type="ECO:0000313" key="3">
    <source>
        <dbReference type="Proteomes" id="UP000007879"/>
    </source>
</evidence>
<dbReference type="Pfam" id="PF12697">
    <property type="entry name" value="Abhydrolase_6"/>
    <property type="match status" value="1"/>
</dbReference>
<dbReference type="EnsemblMetazoa" id="Aqu2.1.28525_001">
    <property type="protein sequence ID" value="Aqu2.1.28525_001"/>
    <property type="gene ID" value="Aqu2.1.28525"/>
</dbReference>